<feature type="signal peptide" evidence="4">
    <location>
        <begin position="1"/>
        <end position="20"/>
    </location>
</feature>
<feature type="repeat" description="ANK" evidence="3">
    <location>
        <begin position="65"/>
        <end position="97"/>
    </location>
</feature>
<dbReference type="PROSITE" id="PS50297">
    <property type="entry name" value="ANK_REP_REGION"/>
    <property type="match status" value="3"/>
</dbReference>
<dbReference type="Gene3D" id="1.25.40.20">
    <property type="entry name" value="Ankyrin repeat-containing domain"/>
    <property type="match status" value="1"/>
</dbReference>
<evidence type="ECO:0000256" key="3">
    <source>
        <dbReference type="PROSITE-ProRule" id="PRU00023"/>
    </source>
</evidence>
<keyword evidence="1" id="KW-0677">Repeat</keyword>
<dbReference type="PROSITE" id="PS50088">
    <property type="entry name" value="ANK_REPEAT"/>
    <property type="match status" value="3"/>
</dbReference>
<dbReference type="Pfam" id="PF00023">
    <property type="entry name" value="Ank"/>
    <property type="match status" value="1"/>
</dbReference>
<keyword evidence="2 3" id="KW-0040">ANK repeat</keyword>
<gene>
    <name evidence="5" type="ORF">EV659_103182</name>
</gene>
<evidence type="ECO:0000256" key="4">
    <source>
        <dbReference type="SAM" id="SignalP"/>
    </source>
</evidence>
<keyword evidence="4" id="KW-0732">Signal</keyword>
<protein>
    <submittedName>
        <fullName evidence="5">Ankyrin repeat protein</fullName>
    </submittedName>
</protein>
<dbReference type="AlphaFoldDB" id="A0A4R2PQC7"/>
<sequence>MKALRLGFVLAMTIGGAGGAALLGPAAVAQYSDGYQFIKAVEEDDLLTARQKMFSGATANARNGDGVPVLVMAADNGSLKMTDFLLENGANVNIKDRQSGETALMRFTRRGHLAGVEAMLKAGADPDVTDRNGETALMKAARLRRFRVVEALLDAGADVDKTDYTGRTALAYAQENRARNISRALMDAGAR</sequence>
<proteinExistence type="predicted"/>
<reference evidence="5 6" key="1">
    <citation type="submission" date="2019-03" db="EMBL/GenBank/DDBJ databases">
        <title>Genomic Encyclopedia of Type Strains, Phase IV (KMG-IV): sequencing the most valuable type-strain genomes for metagenomic binning, comparative biology and taxonomic classification.</title>
        <authorList>
            <person name="Goeker M."/>
        </authorList>
    </citation>
    <scope>NUCLEOTIDE SEQUENCE [LARGE SCALE GENOMIC DNA]</scope>
    <source>
        <strain evidence="5 6">DSM 2132</strain>
    </source>
</reference>
<dbReference type="SMART" id="SM00248">
    <property type="entry name" value="ANK"/>
    <property type="match status" value="3"/>
</dbReference>
<dbReference type="PANTHER" id="PTHR24201">
    <property type="entry name" value="ANK_REP_REGION DOMAIN-CONTAINING PROTEIN"/>
    <property type="match status" value="1"/>
</dbReference>
<dbReference type="InParanoid" id="A0A4R2PQC7"/>
<keyword evidence="6" id="KW-1185">Reference proteome</keyword>
<dbReference type="RefSeq" id="WP_165878745.1">
    <property type="nucleotide sequence ID" value="NZ_JACIGF010000003.1"/>
</dbReference>
<evidence type="ECO:0000313" key="5">
    <source>
        <dbReference type="EMBL" id="TCP36295.1"/>
    </source>
</evidence>
<dbReference type="PANTHER" id="PTHR24201:SF2">
    <property type="entry name" value="ANKYRIN REPEAT DOMAIN-CONTAINING PROTEIN 42"/>
    <property type="match status" value="1"/>
</dbReference>
<evidence type="ECO:0000256" key="1">
    <source>
        <dbReference type="ARBA" id="ARBA00022737"/>
    </source>
</evidence>
<dbReference type="InterPro" id="IPR050776">
    <property type="entry name" value="Ank_Repeat/CDKN_Inhibitor"/>
</dbReference>
<dbReference type="InterPro" id="IPR036770">
    <property type="entry name" value="Ankyrin_rpt-contain_sf"/>
</dbReference>
<feature type="repeat" description="ANK" evidence="3">
    <location>
        <begin position="132"/>
        <end position="164"/>
    </location>
</feature>
<feature type="repeat" description="ANK" evidence="3">
    <location>
        <begin position="99"/>
        <end position="131"/>
    </location>
</feature>
<comment type="caution">
    <text evidence="5">The sequence shown here is derived from an EMBL/GenBank/DDBJ whole genome shotgun (WGS) entry which is preliminary data.</text>
</comment>
<feature type="chain" id="PRO_5020610566" evidence="4">
    <location>
        <begin position="21"/>
        <end position="191"/>
    </location>
</feature>
<dbReference type="Proteomes" id="UP000295399">
    <property type="component" value="Unassembled WGS sequence"/>
</dbReference>
<name>A0A4R2PQC7_RHOSA</name>
<dbReference type="Pfam" id="PF12796">
    <property type="entry name" value="Ank_2"/>
    <property type="match status" value="1"/>
</dbReference>
<dbReference type="EMBL" id="SLXO01000003">
    <property type="protein sequence ID" value="TCP36295.1"/>
    <property type="molecule type" value="Genomic_DNA"/>
</dbReference>
<accession>A0A4R2PQC7</accession>
<dbReference type="SUPFAM" id="SSF48403">
    <property type="entry name" value="Ankyrin repeat"/>
    <property type="match status" value="1"/>
</dbReference>
<evidence type="ECO:0000313" key="6">
    <source>
        <dbReference type="Proteomes" id="UP000295399"/>
    </source>
</evidence>
<evidence type="ECO:0000256" key="2">
    <source>
        <dbReference type="ARBA" id="ARBA00023043"/>
    </source>
</evidence>
<organism evidence="5 6">
    <name type="scientific">Rhodothalassium salexigens DSM 2132</name>
    <dbReference type="NCBI Taxonomy" id="1188247"/>
    <lineage>
        <taxon>Bacteria</taxon>
        <taxon>Pseudomonadati</taxon>
        <taxon>Pseudomonadota</taxon>
        <taxon>Alphaproteobacteria</taxon>
        <taxon>Rhodothalassiales</taxon>
        <taxon>Rhodothalassiaceae</taxon>
        <taxon>Rhodothalassium</taxon>
    </lineage>
</organism>
<dbReference type="InterPro" id="IPR002110">
    <property type="entry name" value="Ankyrin_rpt"/>
</dbReference>